<evidence type="ECO:0000313" key="3">
    <source>
        <dbReference type="EMBL" id="CAL4201914.1"/>
    </source>
</evidence>
<evidence type="ECO:0000313" key="4">
    <source>
        <dbReference type="Proteomes" id="UP001497623"/>
    </source>
</evidence>
<feature type="domain" description="RNase III" evidence="2">
    <location>
        <begin position="1"/>
        <end position="101"/>
    </location>
</feature>
<evidence type="ECO:0000259" key="2">
    <source>
        <dbReference type="PROSITE" id="PS50142"/>
    </source>
</evidence>
<dbReference type="PANTHER" id="PTHR14950">
    <property type="entry name" value="DICER-RELATED"/>
    <property type="match status" value="1"/>
</dbReference>
<keyword evidence="4" id="KW-1185">Reference proteome</keyword>
<dbReference type="SUPFAM" id="SSF69065">
    <property type="entry name" value="RNase III domain-like"/>
    <property type="match status" value="1"/>
</dbReference>
<dbReference type="GO" id="GO:0005634">
    <property type="term" value="C:nucleus"/>
    <property type="evidence" value="ECO:0007669"/>
    <property type="project" value="TreeGrafter"/>
</dbReference>
<dbReference type="GO" id="GO:0030422">
    <property type="term" value="P:siRNA processing"/>
    <property type="evidence" value="ECO:0007669"/>
    <property type="project" value="TreeGrafter"/>
</dbReference>
<dbReference type="InterPro" id="IPR036389">
    <property type="entry name" value="RNase_III_sf"/>
</dbReference>
<evidence type="ECO:0000256" key="1">
    <source>
        <dbReference type="ARBA" id="ARBA00022801"/>
    </source>
</evidence>
<reference evidence="3 4" key="1">
    <citation type="submission" date="2024-05" db="EMBL/GenBank/DDBJ databases">
        <authorList>
            <person name="Wallberg A."/>
        </authorList>
    </citation>
    <scope>NUCLEOTIDE SEQUENCE [LARGE SCALE GENOMIC DNA]</scope>
</reference>
<dbReference type="Proteomes" id="UP001497623">
    <property type="component" value="Unassembled WGS sequence"/>
</dbReference>
<dbReference type="PROSITE" id="PS50142">
    <property type="entry name" value="RNASE_3_2"/>
    <property type="match status" value="1"/>
</dbReference>
<accession>A0AAV2SKV6</accession>
<protein>
    <recommendedName>
        <fullName evidence="2">RNase III domain-containing protein</fullName>
    </recommendedName>
</protein>
<comment type="caution">
    <text evidence="3">The sequence shown here is derived from an EMBL/GenBank/DDBJ whole genome shotgun (WGS) entry which is preliminary data.</text>
</comment>
<proteinExistence type="predicted"/>
<dbReference type="GO" id="GO:0004525">
    <property type="term" value="F:ribonuclease III activity"/>
    <property type="evidence" value="ECO:0007669"/>
    <property type="project" value="InterPro"/>
</dbReference>
<dbReference type="GO" id="GO:0031054">
    <property type="term" value="P:pre-miRNA processing"/>
    <property type="evidence" value="ECO:0007669"/>
    <property type="project" value="TreeGrafter"/>
</dbReference>
<keyword evidence="1" id="KW-0378">Hydrolase</keyword>
<sequence length="121" mass="13662">QALTMRSSNDEFDLERLEVLGDAFLKFAIGEYVFLNFMDEHEGNLSLKRSSFVCNKTLYGLAKKLNLPNYLYASKLDPKVNGFLPGFIANPLIGKMLHDLGLSGNLWHLVEVPNDLTQLDQ</sequence>
<dbReference type="EMBL" id="CAXKWB010077912">
    <property type="protein sequence ID" value="CAL4201914.1"/>
    <property type="molecule type" value="Genomic_DNA"/>
</dbReference>
<organism evidence="3 4">
    <name type="scientific">Meganyctiphanes norvegica</name>
    <name type="common">Northern krill</name>
    <name type="synonym">Thysanopoda norvegica</name>
    <dbReference type="NCBI Taxonomy" id="48144"/>
    <lineage>
        <taxon>Eukaryota</taxon>
        <taxon>Metazoa</taxon>
        <taxon>Ecdysozoa</taxon>
        <taxon>Arthropoda</taxon>
        <taxon>Crustacea</taxon>
        <taxon>Multicrustacea</taxon>
        <taxon>Malacostraca</taxon>
        <taxon>Eumalacostraca</taxon>
        <taxon>Eucarida</taxon>
        <taxon>Euphausiacea</taxon>
        <taxon>Euphausiidae</taxon>
        <taxon>Meganyctiphanes</taxon>
    </lineage>
</organism>
<dbReference type="AlphaFoldDB" id="A0AAV2SKV6"/>
<dbReference type="PANTHER" id="PTHR14950:SF37">
    <property type="entry name" value="ENDORIBONUCLEASE DICER"/>
    <property type="match status" value="1"/>
</dbReference>
<feature type="non-terminal residue" evidence="3">
    <location>
        <position position="1"/>
    </location>
</feature>
<name>A0AAV2SKV6_MEGNR</name>
<dbReference type="Pfam" id="PF00636">
    <property type="entry name" value="Ribonuclease_3"/>
    <property type="match status" value="1"/>
</dbReference>
<dbReference type="InterPro" id="IPR000999">
    <property type="entry name" value="RNase_III_dom"/>
</dbReference>
<gene>
    <name evidence="3" type="ORF">MNOR_LOCUS37650</name>
</gene>
<dbReference type="GO" id="GO:0006309">
    <property type="term" value="P:apoptotic DNA fragmentation"/>
    <property type="evidence" value="ECO:0007669"/>
    <property type="project" value="TreeGrafter"/>
</dbReference>
<feature type="non-terminal residue" evidence="3">
    <location>
        <position position="121"/>
    </location>
</feature>
<dbReference type="SMART" id="SM00535">
    <property type="entry name" value="RIBOc"/>
    <property type="match status" value="1"/>
</dbReference>
<dbReference type="GO" id="GO:0005737">
    <property type="term" value="C:cytoplasm"/>
    <property type="evidence" value="ECO:0007669"/>
    <property type="project" value="TreeGrafter"/>
</dbReference>
<dbReference type="CDD" id="cd00593">
    <property type="entry name" value="RIBOc"/>
    <property type="match status" value="1"/>
</dbReference>
<dbReference type="Gene3D" id="1.10.1520.10">
    <property type="entry name" value="Ribonuclease III domain"/>
    <property type="match status" value="1"/>
</dbReference>
<dbReference type="GO" id="GO:0004530">
    <property type="term" value="F:deoxyribonuclease I activity"/>
    <property type="evidence" value="ECO:0007669"/>
    <property type="project" value="TreeGrafter"/>
</dbReference>
<dbReference type="GO" id="GO:0003723">
    <property type="term" value="F:RNA binding"/>
    <property type="evidence" value="ECO:0007669"/>
    <property type="project" value="TreeGrafter"/>
</dbReference>